<name>A0ABY3WU28_9ACTN</name>
<dbReference type="SFLD" id="SFLDG01129">
    <property type="entry name" value="C1.5:_HAD__Beta-PGM__Phosphata"/>
    <property type="match status" value="1"/>
</dbReference>
<dbReference type="EMBL" id="CP071872">
    <property type="protein sequence ID" value="UNM16158.1"/>
    <property type="molecule type" value="Genomic_DNA"/>
</dbReference>
<dbReference type="Gene3D" id="1.10.150.240">
    <property type="entry name" value="Putative phosphatase, domain 2"/>
    <property type="match status" value="1"/>
</dbReference>
<dbReference type="InterPro" id="IPR036412">
    <property type="entry name" value="HAD-like_sf"/>
</dbReference>
<gene>
    <name evidence="1" type="ORF">J4032_36070</name>
</gene>
<dbReference type="PANTHER" id="PTHR43434">
    <property type="entry name" value="PHOSPHOGLYCOLATE PHOSPHATASE"/>
    <property type="match status" value="1"/>
</dbReference>
<dbReference type="SFLD" id="SFLDS00003">
    <property type="entry name" value="Haloacid_Dehalogenase"/>
    <property type="match status" value="1"/>
</dbReference>
<sequence length="223" mass="23764">MIAVAVFDLDGTLVDTPRGIVKTFTAVFEVMGLKAPHPDEIRATIGMPLELAFGTLMGLPAYDEQVTEGIKRYQSLFRDIVLPKAADLLFPGVADGLAVLRDQGVTLAVATSKFYASADALLTAAAIRDQFSVVVGADQVTHPKPHPESGQVVLRELDVPGEDTVMVGDTTHDLLMARACGMRSIAVTYGVHSESELRSAHPAWLADTFDDVLAGITAMSTRG</sequence>
<proteinExistence type="predicted"/>
<dbReference type="InterPro" id="IPR006439">
    <property type="entry name" value="HAD-SF_hydro_IA"/>
</dbReference>
<accession>A0ABY3WU28</accession>
<dbReference type="InterPro" id="IPR050155">
    <property type="entry name" value="HAD-like_hydrolase_sf"/>
</dbReference>
<dbReference type="PRINTS" id="PR00413">
    <property type="entry name" value="HADHALOGNASE"/>
</dbReference>
<dbReference type="InterPro" id="IPR023198">
    <property type="entry name" value="PGP-like_dom2"/>
</dbReference>
<dbReference type="RefSeq" id="WP_242338564.1">
    <property type="nucleotide sequence ID" value="NZ_CP071872.1"/>
</dbReference>
<protein>
    <submittedName>
        <fullName evidence="1">HAD family hydrolase</fullName>
    </submittedName>
</protein>
<dbReference type="InterPro" id="IPR041492">
    <property type="entry name" value="HAD_2"/>
</dbReference>
<dbReference type="Proteomes" id="UP000828924">
    <property type="component" value="Chromosome"/>
</dbReference>
<dbReference type="InterPro" id="IPR023214">
    <property type="entry name" value="HAD_sf"/>
</dbReference>
<dbReference type="NCBIfam" id="TIGR01549">
    <property type="entry name" value="HAD-SF-IA-v1"/>
    <property type="match status" value="1"/>
</dbReference>
<keyword evidence="1" id="KW-0378">Hydrolase</keyword>
<dbReference type="Gene3D" id="3.40.50.1000">
    <property type="entry name" value="HAD superfamily/HAD-like"/>
    <property type="match status" value="1"/>
</dbReference>
<dbReference type="NCBIfam" id="TIGR01509">
    <property type="entry name" value="HAD-SF-IA-v3"/>
    <property type="match status" value="1"/>
</dbReference>
<dbReference type="GO" id="GO:0016787">
    <property type="term" value="F:hydrolase activity"/>
    <property type="evidence" value="ECO:0007669"/>
    <property type="project" value="UniProtKB-KW"/>
</dbReference>
<keyword evidence="2" id="KW-1185">Reference proteome</keyword>
<dbReference type="SFLD" id="SFLDG01135">
    <property type="entry name" value="C1.5.6:_HAD__Beta-PGM__Phospha"/>
    <property type="match status" value="1"/>
</dbReference>
<dbReference type="SUPFAM" id="SSF56784">
    <property type="entry name" value="HAD-like"/>
    <property type="match status" value="1"/>
</dbReference>
<evidence type="ECO:0000313" key="2">
    <source>
        <dbReference type="Proteomes" id="UP000828924"/>
    </source>
</evidence>
<evidence type="ECO:0000313" key="1">
    <source>
        <dbReference type="EMBL" id="UNM16158.1"/>
    </source>
</evidence>
<dbReference type="Pfam" id="PF13419">
    <property type="entry name" value="HAD_2"/>
    <property type="match status" value="1"/>
</dbReference>
<reference evidence="1 2" key="1">
    <citation type="submission" date="2021-03" db="EMBL/GenBank/DDBJ databases">
        <title>Complete genome of Streptomyces formicae strain 1H-GS9 (DSM 100524).</title>
        <authorList>
            <person name="Atanasov K.E."/>
            <person name="Altabella T."/>
            <person name="Ferrer A."/>
        </authorList>
    </citation>
    <scope>NUCLEOTIDE SEQUENCE [LARGE SCALE GENOMIC DNA]</scope>
    <source>
        <strain evidence="1 2">1H-GS9</strain>
    </source>
</reference>
<organism evidence="1 2">
    <name type="scientific">Streptomyces formicae</name>
    <dbReference type="NCBI Taxonomy" id="1616117"/>
    <lineage>
        <taxon>Bacteria</taxon>
        <taxon>Bacillati</taxon>
        <taxon>Actinomycetota</taxon>
        <taxon>Actinomycetes</taxon>
        <taxon>Kitasatosporales</taxon>
        <taxon>Streptomycetaceae</taxon>
        <taxon>Streptomyces</taxon>
    </lineage>
</organism>
<dbReference type="PANTHER" id="PTHR43434:SF1">
    <property type="entry name" value="PHOSPHOGLYCOLATE PHOSPHATASE"/>
    <property type="match status" value="1"/>
</dbReference>